<protein>
    <submittedName>
        <fullName evidence="8">Ino4 protein</fullName>
    </submittedName>
</protein>
<reference evidence="8 9" key="1">
    <citation type="journal article" date="2023" name="Elife">
        <title>Identification of key yeast species and microbe-microbe interactions impacting larval growth of Drosophila in the wild.</title>
        <authorList>
            <person name="Mure A."/>
            <person name="Sugiura Y."/>
            <person name="Maeda R."/>
            <person name="Honda K."/>
            <person name="Sakurai N."/>
            <person name="Takahashi Y."/>
            <person name="Watada M."/>
            <person name="Katoh T."/>
            <person name="Gotoh A."/>
            <person name="Gotoh Y."/>
            <person name="Taniguchi I."/>
            <person name="Nakamura K."/>
            <person name="Hayashi T."/>
            <person name="Katayama T."/>
            <person name="Uemura T."/>
            <person name="Hattori Y."/>
        </authorList>
    </citation>
    <scope>NUCLEOTIDE SEQUENCE [LARGE SCALE GENOMIC DNA]</scope>
    <source>
        <strain evidence="8 9">PK-24</strain>
    </source>
</reference>
<comment type="caution">
    <text evidence="8">The sequence shown here is derived from an EMBL/GenBank/DDBJ whole genome shotgun (WGS) entry which is preliminary data.</text>
</comment>
<proteinExistence type="predicted"/>
<evidence type="ECO:0000259" key="7">
    <source>
        <dbReference type="PROSITE" id="PS50888"/>
    </source>
</evidence>
<comment type="subcellular location">
    <subcellularLocation>
        <location evidence="1">Nucleus</location>
    </subcellularLocation>
</comment>
<dbReference type="InterPro" id="IPR057072">
    <property type="entry name" value="bHLH_INO4"/>
</dbReference>
<dbReference type="GO" id="GO:0000981">
    <property type="term" value="F:DNA-binding transcription factor activity, RNA polymerase II-specific"/>
    <property type="evidence" value="ECO:0007669"/>
    <property type="project" value="TreeGrafter"/>
</dbReference>
<dbReference type="EMBL" id="BTGB01000001">
    <property type="protein sequence ID" value="GMM43536.1"/>
    <property type="molecule type" value="Genomic_DNA"/>
</dbReference>
<feature type="domain" description="BHLH" evidence="7">
    <location>
        <begin position="61"/>
        <end position="113"/>
    </location>
</feature>
<dbReference type="PANTHER" id="PTHR15741">
    <property type="entry name" value="BASIC HELIX-LOOP-HELIX ZIP TRANSCRIPTION FACTOR"/>
    <property type="match status" value="1"/>
</dbReference>
<feature type="compositionally biased region" description="Basic and acidic residues" evidence="6">
    <location>
        <begin position="56"/>
        <end position="73"/>
    </location>
</feature>
<keyword evidence="4" id="KW-0804">Transcription</keyword>
<evidence type="ECO:0000256" key="2">
    <source>
        <dbReference type="ARBA" id="ARBA00023015"/>
    </source>
</evidence>
<evidence type="ECO:0000256" key="6">
    <source>
        <dbReference type="SAM" id="MobiDB-lite"/>
    </source>
</evidence>
<dbReference type="AlphaFoldDB" id="A0AAV5QX55"/>
<dbReference type="InterPro" id="IPR052207">
    <property type="entry name" value="Max-like/E-box_TFs"/>
</dbReference>
<dbReference type="SUPFAM" id="SSF47459">
    <property type="entry name" value="HLH, helix-loop-helix DNA-binding domain"/>
    <property type="match status" value="1"/>
</dbReference>
<evidence type="ECO:0000256" key="5">
    <source>
        <dbReference type="ARBA" id="ARBA00023242"/>
    </source>
</evidence>
<evidence type="ECO:0000256" key="3">
    <source>
        <dbReference type="ARBA" id="ARBA00023125"/>
    </source>
</evidence>
<dbReference type="Gene3D" id="4.10.280.10">
    <property type="entry name" value="Helix-loop-helix DNA-binding domain"/>
    <property type="match status" value="1"/>
</dbReference>
<sequence length="129" mass="14946">MSTSLIGHSRSTPEVDNNFACENSNPVNDNGDNNEDNNENNDNNDTTTTTKKHRNTLSEEQKKSNHIRSENRRRELIRSTFDKLVELVPDLEPKEGRSELIVLNKTSDFIKLLREENIRLRRLKDQKGL</sequence>
<dbReference type="Proteomes" id="UP001378960">
    <property type="component" value="Unassembled WGS sequence"/>
</dbReference>
<keyword evidence="2" id="KW-0805">Transcription regulation</keyword>
<evidence type="ECO:0000313" key="9">
    <source>
        <dbReference type="Proteomes" id="UP001378960"/>
    </source>
</evidence>
<organism evidence="8 9">
    <name type="scientific">Pichia kluyveri</name>
    <name type="common">Yeast</name>
    <dbReference type="NCBI Taxonomy" id="36015"/>
    <lineage>
        <taxon>Eukaryota</taxon>
        <taxon>Fungi</taxon>
        <taxon>Dikarya</taxon>
        <taxon>Ascomycota</taxon>
        <taxon>Saccharomycotina</taxon>
        <taxon>Pichiomycetes</taxon>
        <taxon>Pichiales</taxon>
        <taxon>Pichiaceae</taxon>
        <taxon>Pichia</taxon>
    </lineage>
</organism>
<dbReference type="GO" id="GO:0005634">
    <property type="term" value="C:nucleus"/>
    <property type="evidence" value="ECO:0007669"/>
    <property type="project" value="UniProtKB-SubCell"/>
</dbReference>
<evidence type="ECO:0000256" key="4">
    <source>
        <dbReference type="ARBA" id="ARBA00023163"/>
    </source>
</evidence>
<name>A0AAV5QX55_PICKL</name>
<dbReference type="InterPro" id="IPR011598">
    <property type="entry name" value="bHLH_dom"/>
</dbReference>
<dbReference type="PANTHER" id="PTHR15741:SF27">
    <property type="entry name" value="TRANSCRIPTION FACTOR AP-4"/>
    <property type="match status" value="1"/>
</dbReference>
<feature type="compositionally biased region" description="Low complexity" evidence="6">
    <location>
        <begin position="40"/>
        <end position="49"/>
    </location>
</feature>
<dbReference type="PROSITE" id="PS50888">
    <property type="entry name" value="BHLH"/>
    <property type="match status" value="1"/>
</dbReference>
<accession>A0AAV5QX55</accession>
<evidence type="ECO:0000313" key="8">
    <source>
        <dbReference type="EMBL" id="GMM43536.1"/>
    </source>
</evidence>
<keyword evidence="9" id="KW-1185">Reference proteome</keyword>
<dbReference type="InterPro" id="IPR036638">
    <property type="entry name" value="HLH_DNA-bd_sf"/>
</dbReference>
<gene>
    <name evidence="8" type="ORF">DAPK24_001110</name>
</gene>
<evidence type="ECO:0000256" key="1">
    <source>
        <dbReference type="ARBA" id="ARBA00004123"/>
    </source>
</evidence>
<dbReference type="GO" id="GO:0046983">
    <property type="term" value="F:protein dimerization activity"/>
    <property type="evidence" value="ECO:0007669"/>
    <property type="project" value="InterPro"/>
</dbReference>
<dbReference type="GO" id="GO:0000978">
    <property type="term" value="F:RNA polymerase II cis-regulatory region sequence-specific DNA binding"/>
    <property type="evidence" value="ECO:0007669"/>
    <property type="project" value="TreeGrafter"/>
</dbReference>
<dbReference type="Pfam" id="PF23181">
    <property type="entry name" value="bHLH_INO4"/>
    <property type="match status" value="1"/>
</dbReference>
<feature type="compositionally biased region" description="Polar residues" evidence="6">
    <location>
        <begin position="1"/>
        <end position="27"/>
    </location>
</feature>
<keyword evidence="5" id="KW-0539">Nucleus</keyword>
<feature type="region of interest" description="Disordered" evidence="6">
    <location>
        <begin position="1"/>
        <end position="73"/>
    </location>
</feature>
<keyword evidence="3" id="KW-0238">DNA-binding</keyword>